<sequence length="729" mass="79860">MRLGLAALALSTVSVPAFAQASPPAQGADEDAAEIVVTAQKRAQGLQDVAASVTALGANALASIGRQDVTALAGQVPSLQVNQYSPTITIFNLRGVSQNDFADSQEAPIAFYADEVYVSALGAISGQTFDLQRVEVLRGPQGTLFGRNATGGLIQIVSAKPTRELEGFMTVTVGSYGQVATEGAISGPLGERVRGRLSFTTNHHGGYIDNRIGADLGNSKFYGFRGQLAFDVGDDGELTLKAQYLRNDQERSGGLYSHVAARPNADGLGVALGRTEDFYGTGPGADPFGFVEPDDDPFTGSYDRIGSFDRTVASVSARYVHRFGDIELTSITDYQSLDKRYGEDTDMSPNGIFNFDTSQNLNQFSQELRLAQQADRFNWLAGAYYLSIRSDNAYLITSPLQILPRQDYGGRLSTDNWSIFGQFEYKLTDTLSGVIGGRYSNDVKTYDFFHQTDLVPDFAFNKGTNPDLARQTFRDWSGRLELHYKPNRDVLIYGGVNRGTKSGGFGTQAFTPINPATLPFRSEVLTSYEMGAKLTLFDRTTNLNASVFHYDYDSYQAFSIIALSQFITNNPAEVTGAEFELVTRPLRGLTLQVFGTVLDTKVRGIVLPGGRVADRVLPQAPDVSIGWMGRYEFDAGPGRLALQTDWKYDSAQFFSTFNAPIDRERARVVGNARIEYRLTSGIELAVFANNILDRRYRIYNLDLSGPLGLSNQAFARPRWLGASVSYRFQ</sequence>
<keyword evidence="2 11" id="KW-0813">Transport</keyword>
<proteinExistence type="inferred from homology"/>
<keyword evidence="13" id="KW-0732">Signal</keyword>
<dbReference type="GO" id="GO:0009279">
    <property type="term" value="C:cell outer membrane"/>
    <property type="evidence" value="ECO:0007669"/>
    <property type="project" value="UniProtKB-SubCell"/>
</dbReference>
<keyword evidence="7" id="KW-0406">Ion transport</keyword>
<evidence type="ECO:0000256" key="6">
    <source>
        <dbReference type="ARBA" id="ARBA00023004"/>
    </source>
</evidence>
<evidence type="ECO:0000256" key="1">
    <source>
        <dbReference type="ARBA" id="ARBA00004571"/>
    </source>
</evidence>
<dbReference type="OrthoDB" id="7577471at2"/>
<keyword evidence="6" id="KW-0408">Iron</keyword>
<feature type="domain" description="TonB-dependent receptor-like beta-barrel" evidence="14">
    <location>
        <begin position="274"/>
        <end position="691"/>
    </location>
</feature>
<evidence type="ECO:0000256" key="9">
    <source>
        <dbReference type="ARBA" id="ARBA00023136"/>
    </source>
</evidence>
<keyword evidence="10 11" id="KW-0998">Cell outer membrane</keyword>
<dbReference type="PANTHER" id="PTHR32552:SF81">
    <property type="entry name" value="TONB-DEPENDENT OUTER MEMBRANE RECEPTOR"/>
    <property type="match status" value="1"/>
</dbReference>
<feature type="chain" id="PRO_5012061360" evidence="13">
    <location>
        <begin position="20"/>
        <end position="729"/>
    </location>
</feature>
<reference evidence="16 17" key="1">
    <citation type="submission" date="2017-07" db="EMBL/GenBank/DDBJ databases">
        <title>Sandarakinorhabdus cyanobacteriorum sp. nov., a novel bacterium isolated from cyanobacterial aggregates in a eutrophic lake.</title>
        <authorList>
            <person name="Cai H."/>
        </authorList>
    </citation>
    <scope>NUCLEOTIDE SEQUENCE [LARGE SCALE GENOMIC DNA]</scope>
    <source>
        <strain evidence="16 17">TH057</strain>
    </source>
</reference>
<dbReference type="InterPro" id="IPR039426">
    <property type="entry name" value="TonB-dep_rcpt-like"/>
</dbReference>
<dbReference type="InterPro" id="IPR036942">
    <property type="entry name" value="Beta-barrel_TonB_sf"/>
</dbReference>
<evidence type="ECO:0000313" key="17">
    <source>
        <dbReference type="Proteomes" id="UP000216991"/>
    </source>
</evidence>
<dbReference type="Proteomes" id="UP000216991">
    <property type="component" value="Unassembled WGS sequence"/>
</dbReference>
<dbReference type="Pfam" id="PF00593">
    <property type="entry name" value="TonB_dep_Rec_b-barrel"/>
    <property type="match status" value="1"/>
</dbReference>
<accession>A0A255YK06</accession>
<dbReference type="EMBL" id="NOXT01000104">
    <property type="protein sequence ID" value="OYQ29566.1"/>
    <property type="molecule type" value="Genomic_DNA"/>
</dbReference>
<comment type="subcellular location">
    <subcellularLocation>
        <location evidence="1 11">Cell outer membrane</location>
        <topology evidence="1 11">Multi-pass membrane protein</topology>
    </subcellularLocation>
</comment>
<dbReference type="PANTHER" id="PTHR32552">
    <property type="entry name" value="FERRICHROME IRON RECEPTOR-RELATED"/>
    <property type="match status" value="1"/>
</dbReference>
<evidence type="ECO:0000259" key="14">
    <source>
        <dbReference type="Pfam" id="PF00593"/>
    </source>
</evidence>
<dbReference type="GO" id="GO:0006826">
    <property type="term" value="P:iron ion transport"/>
    <property type="evidence" value="ECO:0007669"/>
    <property type="project" value="UniProtKB-KW"/>
</dbReference>
<feature type="signal peptide" evidence="13">
    <location>
        <begin position="1"/>
        <end position="19"/>
    </location>
</feature>
<gene>
    <name evidence="16" type="ORF">CHU93_07565</name>
</gene>
<keyword evidence="9 11" id="KW-0472">Membrane</keyword>
<comment type="similarity">
    <text evidence="11 12">Belongs to the TonB-dependent receptor family.</text>
</comment>
<dbReference type="PROSITE" id="PS52016">
    <property type="entry name" value="TONB_DEPENDENT_REC_3"/>
    <property type="match status" value="1"/>
</dbReference>
<keyword evidence="17" id="KW-1185">Reference proteome</keyword>
<evidence type="ECO:0000256" key="3">
    <source>
        <dbReference type="ARBA" id="ARBA00022452"/>
    </source>
</evidence>
<comment type="caution">
    <text evidence="16">The sequence shown here is derived from an EMBL/GenBank/DDBJ whole genome shotgun (WGS) entry which is preliminary data.</text>
</comment>
<dbReference type="RefSeq" id="WP_094473491.1">
    <property type="nucleotide sequence ID" value="NZ_NOXT01000104.1"/>
</dbReference>
<name>A0A255YK06_9SPHN</name>
<dbReference type="Gene3D" id="2.40.170.20">
    <property type="entry name" value="TonB-dependent receptor, beta-barrel domain"/>
    <property type="match status" value="1"/>
</dbReference>
<dbReference type="Pfam" id="PF07715">
    <property type="entry name" value="Plug"/>
    <property type="match status" value="1"/>
</dbReference>
<dbReference type="AlphaFoldDB" id="A0A255YK06"/>
<evidence type="ECO:0000313" key="16">
    <source>
        <dbReference type="EMBL" id="OYQ29566.1"/>
    </source>
</evidence>
<evidence type="ECO:0000256" key="10">
    <source>
        <dbReference type="ARBA" id="ARBA00023237"/>
    </source>
</evidence>
<evidence type="ECO:0000256" key="4">
    <source>
        <dbReference type="ARBA" id="ARBA00022496"/>
    </source>
</evidence>
<dbReference type="InterPro" id="IPR012910">
    <property type="entry name" value="Plug_dom"/>
</dbReference>
<evidence type="ECO:0000256" key="7">
    <source>
        <dbReference type="ARBA" id="ARBA00023065"/>
    </source>
</evidence>
<evidence type="ECO:0000259" key="15">
    <source>
        <dbReference type="Pfam" id="PF07715"/>
    </source>
</evidence>
<keyword evidence="4" id="KW-0410">Iron transport</keyword>
<feature type="domain" description="TonB-dependent receptor plug" evidence="15">
    <location>
        <begin position="46"/>
        <end position="152"/>
    </location>
</feature>
<keyword evidence="3 11" id="KW-1134">Transmembrane beta strand</keyword>
<evidence type="ECO:0000256" key="2">
    <source>
        <dbReference type="ARBA" id="ARBA00022448"/>
    </source>
</evidence>
<evidence type="ECO:0000256" key="11">
    <source>
        <dbReference type="PROSITE-ProRule" id="PRU01360"/>
    </source>
</evidence>
<protein>
    <submittedName>
        <fullName evidence="16">Ligand-gated channel protein</fullName>
    </submittedName>
</protein>
<dbReference type="InterPro" id="IPR000531">
    <property type="entry name" value="Beta-barrel_TonB"/>
</dbReference>
<keyword evidence="5 11" id="KW-0812">Transmembrane</keyword>
<organism evidence="16 17">
    <name type="scientific">Sandarakinorhabdus cyanobacteriorum</name>
    <dbReference type="NCBI Taxonomy" id="1981098"/>
    <lineage>
        <taxon>Bacteria</taxon>
        <taxon>Pseudomonadati</taxon>
        <taxon>Pseudomonadota</taxon>
        <taxon>Alphaproteobacteria</taxon>
        <taxon>Sphingomonadales</taxon>
        <taxon>Sphingosinicellaceae</taxon>
        <taxon>Sandarakinorhabdus</taxon>
    </lineage>
</organism>
<dbReference type="SUPFAM" id="SSF56935">
    <property type="entry name" value="Porins"/>
    <property type="match status" value="1"/>
</dbReference>
<keyword evidence="8 12" id="KW-0798">TonB box</keyword>
<evidence type="ECO:0000256" key="12">
    <source>
        <dbReference type="RuleBase" id="RU003357"/>
    </source>
</evidence>
<evidence type="ECO:0000256" key="13">
    <source>
        <dbReference type="SAM" id="SignalP"/>
    </source>
</evidence>
<evidence type="ECO:0000256" key="5">
    <source>
        <dbReference type="ARBA" id="ARBA00022692"/>
    </source>
</evidence>
<evidence type="ECO:0000256" key="8">
    <source>
        <dbReference type="ARBA" id="ARBA00023077"/>
    </source>
</evidence>